<sequence length="469" mass="51167">MVVPARTESDPGQGGQRPVRRPPARKALLIGINYGYGEDALRCPHSDVSKLTAMLCGRFSYAKDDIVLMLDQDLYPADLVPNETNIRKQLAELVKDAQKGDHFFFYYAGHGHQIRTDDQSEEDGMNEHIVASDFIAIPDDDLKAILVDPLPVGSSLVAIIDCCHSGTMLDLPHSRCNIAYPWKNWFRRGNTRKIPCRQHAIGCGDFGPWAGTILQTSHISSAEVQSSKVFIGSAPSPPTSSGPISPPTSSSFAKTTVTIKGKTLTRSPTSPPPPLPTTTRHISSPVRSNTSPNPNPQSQPKPKSGSKGKKSLLSRTRAQLQSRFRTSSAEARPLLSIDTATAGWFGKYESDPTASSSYGRAQSPEPIPYNCTEDCPQSPTLRPTVISVSSCMDAQVAYEGALGSFFTRALMVVLENNDKPTFTELVRGISSNLELLRREMIEHLKVDSPPQVPSLSSLKRLNMDDVLII</sequence>
<feature type="compositionally biased region" description="Pro residues" evidence="4">
    <location>
        <begin position="235"/>
        <end position="246"/>
    </location>
</feature>
<dbReference type="GO" id="GO:0006915">
    <property type="term" value="P:apoptotic process"/>
    <property type="evidence" value="ECO:0007669"/>
    <property type="project" value="UniProtKB-KW"/>
</dbReference>
<dbReference type="InterPro" id="IPR029030">
    <property type="entry name" value="Caspase-like_dom_sf"/>
</dbReference>
<feature type="domain" description="Peptidase C14 caspase" evidence="5">
    <location>
        <begin position="25"/>
        <end position="457"/>
    </location>
</feature>
<keyword evidence="2" id="KW-0053">Apoptosis</keyword>
<dbReference type="Proteomes" id="UP000027265">
    <property type="component" value="Unassembled WGS sequence"/>
</dbReference>
<name>A0A067PH56_9AGAM</name>
<dbReference type="HOGENOM" id="CLU_029389_6_2_1"/>
<accession>A0A067PH56</accession>
<dbReference type="GO" id="GO:0006508">
    <property type="term" value="P:proteolysis"/>
    <property type="evidence" value="ECO:0007669"/>
    <property type="project" value="InterPro"/>
</dbReference>
<dbReference type="EMBL" id="KL197735">
    <property type="protein sequence ID" value="KDQ53170.1"/>
    <property type="molecule type" value="Genomic_DNA"/>
</dbReference>
<feature type="compositionally biased region" description="Polar residues" evidence="4">
    <location>
        <begin position="313"/>
        <end position="329"/>
    </location>
</feature>
<evidence type="ECO:0000256" key="2">
    <source>
        <dbReference type="ARBA" id="ARBA00022703"/>
    </source>
</evidence>
<evidence type="ECO:0000259" key="5">
    <source>
        <dbReference type="Pfam" id="PF00656"/>
    </source>
</evidence>
<dbReference type="PANTHER" id="PTHR48104:SF30">
    <property type="entry name" value="METACASPASE-1"/>
    <property type="match status" value="1"/>
</dbReference>
<evidence type="ECO:0000256" key="3">
    <source>
        <dbReference type="ARBA" id="ARBA00022807"/>
    </source>
</evidence>
<dbReference type="GO" id="GO:0005737">
    <property type="term" value="C:cytoplasm"/>
    <property type="evidence" value="ECO:0007669"/>
    <property type="project" value="TreeGrafter"/>
</dbReference>
<keyword evidence="7" id="KW-1185">Reference proteome</keyword>
<reference evidence="7" key="1">
    <citation type="journal article" date="2014" name="Proc. Natl. Acad. Sci. U.S.A.">
        <title>Extensive sampling of basidiomycete genomes demonstrates inadequacy of the white-rot/brown-rot paradigm for wood decay fungi.</title>
        <authorList>
            <person name="Riley R."/>
            <person name="Salamov A.A."/>
            <person name="Brown D.W."/>
            <person name="Nagy L.G."/>
            <person name="Floudas D."/>
            <person name="Held B.W."/>
            <person name="Levasseur A."/>
            <person name="Lombard V."/>
            <person name="Morin E."/>
            <person name="Otillar R."/>
            <person name="Lindquist E.A."/>
            <person name="Sun H."/>
            <person name="LaButti K.M."/>
            <person name="Schmutz J."/>
            <person name="Jabbour D."/>
            <person name="Luo H."/>
            <person name="Baker S.E."/>
            <person name="Pisabarro A.G."/>
            <person name="Walton J.D."/>
            <person name="Blanchette R.A."/>
            <person name="Henrissat B."/>
            <person name="Martin F."/>
            <person name="Cullen D."/>
            <person name="Hibbett D.S."/>
            <person name="Grigoriev I.V."/>
        </authorList>
    </citation>
    <scope>NUCLEOTIDE SEQUENCE [LARGE SCALE GENOMIC DNA]</scope>
    <source>
        <strain evidence="7">MUCL 33604</strain>
    </source>
</reference>
<comment type="similarity">
    <text evidence="1">Belongs to the peptidase C14B family.</text>
</comment>
<dbReference type="OrthoDB" id="3223806at2759"/>
<evidence type="ECO:0000256" key="4">
    <source>
        <dbReference type="SAM" id="MobiDB-lite"/>
    </source>
</evidence>
<proteinExistence type="inferred from homology"/>
<dbReference type="GO" id="GO:0004197">
    <property type="term" value="F:cysteine-type endopeptidase activity"/>
    <property type="evidence" value="ECO:0007669"/>
    <property type="project" value="InterPro"/>
</dbReference>
<protein>
    <recommendedName>
        <fullName evidence="5">Peptidase C14 caspase domain-containing protein</fullName>
    </recommendedName>
</protein>
<gene>
    <name evidence="6" type="ORF">JAAARDRAFT_210126</name>
</gene>
<dbReference type="Pfam" id="PF00656">
    <property type="entry name" value="Peptidase_C14"/>
    <property type="match status" value="1"/>
</dbReference>
<evidence type="ECO:0000256" key="1">
    <source>
        <dbReference type="ARBA" id="ARBA00009005"/>
    </source>
</evidence>
<dbReference type="InterPro" id="IPR050452">
    <property type="entry name" value="Metacaspase"/>
</dbReference>
<organism evidence="6 7">
    <name type="scientific">Jaapia argillacea MUCL 33604</name>
    <dbReference type="NCBI Taxonomy" id="933084"/>
    <lineage>
        <taxon>Eukaryota</taxon>
        <taxon>Fungi</taxon>
        <taxon>Dikarya</taxon>
        <taxon>Basidiomycota</taxon>
        <taxon>Agaricomycotina</taxon>
        <taxon>Agaricomycetes</taxon>
        <taxon>Agaricomycetidae</taxon>
        <taxon>Jaapiales</taxon>
        <taxon>Jaapiaceae</taxon>
        <taxon>Jaapia</taxon>
    </lineage>
</organism>
<feature type="region of interest" description="Disordered" evidence="4">
    <location>
        <begin position="1"/>
        <end position="22"/>
    </location>
</feature>
<dbReference type="Gene3D" id="3.40.50.12660">
    <property type="match status" value="1"/>
</dbReference>
<feature type="compositionally biased region" description="Polar residues" evidence="4">
    <location>
        <begin position="281"/>
        <end position="290"/>
    </location>
</feature>
<dbReference type="AlphaFoldDB" id="A0A067PH56"/>
<dbReference type="InterPro" id="IPR011600">
    <property type="entry name" value="Pept_C14_caspase"/>
</dbReference>
<dbReference type="SUPFAM" id="SSF52129">
    <property type="entry name" value="Caspase-like"/>
    <property type="match status" value="1"/>
</dbReference>
<keyword evidence="3" id="KW-0788">Thiol protease</keyword>
<dbReference type="PANTHER" id="PTHR48104">
    <property type="entry name" value="METACASPASE-4"/>
    <property type="match status" value="1"/>
</dbReference>
<evidence type="ECO:0000313" key="6">
    <source>
        <dbReference type="EMBL" id="KDQ53170.1"/>
    </source>
</evidence>
<dbReference type="InParanoid" id="A0A067PH56"/>
<evidence type="ECO:0000313" key="7">
    <source>
        <dbReference type="Proteomes" id="UP000027265"/>
    </source>
</evidence>
<keyword evidence="3" id="KW-0378">Hydrolase</keyword>
<keyword evidence="3" id="KW-0645">Protease</keyword>
<feature type="region of interest" description="Disordered" evidence="4">
    <location>
        <begin position="230"/>
        <end position="329"/>
    </location>
</feature>